<protein>
    <recommendedName>
        <fullName evidence="3">Tc1-like transposase DDE domain-containing protein</fullName>
    </recommendedName>
</protein>
<evidence type="ECO:0000313" key="2">
    <source>
        <dbReference type="Proteomes" id="UP001314205"/>
    </source>
</evidence>
<dbReference type="AlphaFoldDB" id="A0AAV1KSQ9"/>
<evidence type="ECO:0008006" key="3">
    <source>
        <dbReference type="Google" id="ProtNLM"/>
    </source>
</evidence>
<proteinExistence type="predicted"/>
<dbReference type="PANTHER" id="PTHR33939">
    <property type="entry name" value="PROTEIN CBG22215"/>
    <property type="match status" value="1"/>
</dbReference>
<dbReference type="PANTHER" id="PTHR33939:SF1">
    <property type="entry name" value="DUF4371 DOMAIN-CONTAINING PROTEIN"/>
    <property type="match status" value="1"/>
</dbReference>
<comment type="caution">
    <text evidence="1">The sequence shown here is derived from an EMBL/GenBank/DDBJ whole genome shotgun (WGS) entry which is preliminary data.</text>
</comment>
<evidence type="ECO:0000313" key="1">
    <source>
        <dbReference type="EMBL" id="CAK1586046.1"/>
    </source>
</evidence>
<keyword evidence="2" id="KW-1185">Reference proteome</keyword>
<dbReference type="EMBL" id="CAVLGL010000080">
    <property type="protein sequence ID" value="CAK1586046.1"/>
    <property type="molecule type" value="Genomic_DNA"/>
</dbReference>
<organism evidence="1 2">
    <name type="scientific">Parnassius mnemosyne</name>
    <name type="common">clouded apollo</name>
    <dbReference type="NCBI Taxonomy" id="213953"/>
    <lineage>
        <taxon>Eukaryota</taxon>
        <taxon>Metazoa</taxon>
        <taxon>Ecdysozoa</taxon>
        <taxon>Arthropoda</taxon>
        <taxon>Hexapoda</taxon>
        <taxon>Insecta</taxon>
        <taxon>Pterygota</taxon>
        <taxon>Neoptera</taxon>
        <taxon>Endopterygota</taxon>
        <taxon>Lepidoptera</taxon>
        <taxon>Glossata</taxon>
        <taxon>Ditrysia</taxon>
        <taxon>Papilionoidea</taxon>
        <taxon>Papilionidae</taxon>
        <taxon>Parnassiinae</taxon>
        <taxon>Parnassini</taxon>
        <taxon>Parnassius</taxon>
        <taxon>Driopa</taxon>
    </lineage>
</organism>
<gene>
    <name evidence="1" type="ORF">PARMNEM_LOCUS7052</name>
</gene>
<dbReference type="Gene3D" id="3.30.420.10">
    <property type="entry name" value="Ribonuclease H-like superfamily/Ribonuclease H"/>
    <property type="match status" value="1"/>
</dbReference>
<reference evidence="1 2" key="1">
    <citation type="submission" date="2023-11" db="EMBL/GenBank/DDBJ databases">
        <authorList>
            <person name="Hedman E."/>
            <person name="Englund M."/>
            <person name="Stromberg M."/>
            <person name="Nyberg Akerstrom W."/>
            <person name="Nylinder S."/>
            <person name="Jareborg N."/>
            <person name="Kallberg Y."/>
            <person name="Kronander E."/>
        </authorList>
    </citation>
    <scope>NUCLEOTIDE SEQUENCE [LARGE SCALE GENOMIC DNA]</scope>
</reference>
<accession>A0AAV1KSQ9</accession>
<dbReference type="InterPro" id="IPR036397">
    <property type="entry name" value="RNaseH_sf"/>
</dbReference>
<sequence>MPRGRYNVLRRQARKMVYNVLQFMKKESEDGVQIPLKLVQKRAAAATGVSLRTVQRIAATANESEMLAVFRTPGKKRKGVKRVTNIDSFDQGVIKRCVHNFHVTEKELPTLKQLQRKLKDDINFNGSVTSLGRILKQLGFQWKNTQNERKVLIEQSNIRLQRIEYLHSITKYRSEGRPIIYTDESYVDSSHSMSKAWGDGSQMGVKKKISKGQRVVIVHAGSEVGFVPNALLMFKAGTKTGDYHDNMNYENYEKWIKNQLVPNLPANSVVVVDNASYHNK</sequence>
<dbReference type="Proteomes" id="UP001314205">
    <property type="component" value="Unassembled WGS sequence"/>
</dbReference>
<name>A0AAV1KSQ9_9NEOP</name>
<dbReference type="GO" id="GO:0003676">
    <property type="term" value="F:nucleic acid binding"/>
    <property type="evidence" value="ECO:0007669"/>
    <property type="project" value="InterPro"/>
</dbReference>